<gene>
    <name evidence="14" type="primary">serB</name>
    <name evidence="14" type="ORF">GMA10_03585</name>
</gene>
<comment type="similarity">
    <text evidence="3">Belongs to the HAD-like hydrolase superfamily. SerB family.</text>
</comment>
<dbReference type="GO" id="GO:0006564">
    <property type="term" value="P:L-serine biosynthetic process"/>
    <property type="evidence" value="ECO:0007669"/>
    <property type="project" value="UniProtKB-KW"/>
</dbReference>
<evidence type="ECO:0000313" key="14">
    <source>
        <dbReference type="EMBL" id="MUN54305.1"/>
    </source>
</evidence>
<dbReference type="SUPFAM" id="SSF56784">
    <property type="entry name" value="HAD-like"/>
    <property type="match status" value="1"/>
</dbReference>
<evidence type="ECO:0000256" key="6">
    <source>
        <dbReference type="ARBA" id="ARBA00022723"/>
    </source>
</evidence>
<evidence type="ECO:0000256" key="7">
    <source>
        <dbReference type="ARBA" id="ARBA00022801"/>
    </source>
</evidence>
<evidence type="ECO:0000256" key="3">
    <source>
        <dbReference type="ARBA" id="ARBA00009184"/>
    </source>
</evidence>
<evidence type="ECO:0000256" key="8">
    <source>
        <dbReference type="ARBA" id="ARBA00022842"/>
    </source>
</evidence>
<protein>
    <recommendedName>
        <fullName evidence="4">phosphoserine phosphatase</fullName>
        <ecNumber evidence="4">3.1.3.3</ecNumber>
    </recommendedName>
    <alternativeName>
        <fullName evidence="10">O-phosphoserine phosphohydrolase</fullName>
    </alternativeName>
</protein>
<dbReference type="InterPro" id="IPR023214">
    <property type="entry name" value="HAD_sf"/>
</dbReference>
<dbReference type="PANTHER" id="PTHR43344">
    <property type="entry name" value="PHOSPHOSERINE PHOSPHATASE"/>
    <property type="match status" value="1"/>
</dbReference>
<dbReference type="NCBIfam" id="TIGR01488">
    <property type="entry name" value="HAD-SF-IB"/>
    <property type="match status" value="1"/>
</dbReference>
<feature type="active site" description="Proton donor" evidence="13">
    <location>
        <position position="116"/>
    </location>
</feature>
<dbReference type="GO" id="GO:0036424">
    <property type="term" value="F:L-phosphoserine phosphatase activity"/>
    <property type="evidence" value="ECO:0007669"/>
    <property type="project" value="InterPro"/>
</dbReference>
<dbReference type="InterPro" id="IPR004469">
    <property type="entry name" value="PSP"/>
</dbReference>
<dbReference type="Pfam" id="PF12710">
    <property type="entry name" value="HAD"/>
    <property type="match status" value="1"/>
</dbReference>
<dbReference type="GO" id="GO:0005737">
    <property type="term" value="C:cytoplasm"/>
    <property type="evidence" value="ECO:0007669"/>
    <property type="project" value="TreeGrafter"/>
</dbReference>
<keyword evidence="7 14" id="KW-0378">Hydrolase</keyword>
<keyword evidence="15" id="KW-1185">Reference proteome</keyword>
<dbReference type="Gene3D" id="3.40.50.1000">
    <property type="entry name" value="HAD superfamily/HAD-like"/>
    <property type="match status" value="1"/>
</dbReference>
<evidence type="ECO:0000256" key="11">
    <source>
        <dbReference type="ARBA" id="ARBA00048138"/>
    </source>
</evidence>
<evidence type="ECO:0000256" key="1">
    <source>
        <dbReference type="ARBA" id="ARBA00001946"/>
    </source>
</evidence>
<dbReference type="SFLD" id="SFLDS00003">
    <property type="entry name" value="Haloacid_Dehalogenase"/>
    <property type="match status" value="1"/>
</dbReference>
<name>A0A7K1LGI9_9MICC</name>
<sequence>MSTTFRVVALAPSPQTDDHRSLYSFVERSGARILNALSLTSPSVQQVEADGTRIPQAAGPAYTAVLIDVAWKNDLAELRRTLRPDPLDQAVSGYDINVVDPALRGADKLMLILDADSTLLCQEAIDELAERAGVGQHVAEVTERAMRGELDFAESLRERVSTLEGHPEDVLGEVSRALTLTPGAKNLVDAFHARDFPVCVVSGGFIQILEPIARQLDLEYARANRLDVADGMLTGRVTGQVVDAHVKQTSLRQWAKEYGVGPKNIVAVGDGANDRLMLDAAGLGVAFNAKDALRGTADAQVNIPRLDAVRHFVDL</sequence>
<dbReference type="InterPro" id="IPR050582">
    <property type="entry name" value="HAD-like_SerB"/>
</dbReference>
<evidence type="ECO:0000256" key="9">
    <source>
        <dbReference type="ARBA" id="ARBA00023299"/>
    </source>
</evidence>
<keyword evidence="9" id="KW-0718">Serine biosynthesis</keyword>
<dbReference type="SFLD" id="SFLDF00029">
    <property type="entry name" value="phosphoserine_phosphatase"/>
    <property type="match status" value="1"/>
</dbReference>
<organism evidence="14 15">
    <name type="scientific">Rothia koreensis</name>
    <dbReference type="NCBI Taxonomy" id="592378"/>
    <lineage>
        <taxon>Bacteria</taxon>
        <taxon>Bacillati</taxon>
        <taxon>Actinomycetota</taxon>
        <taxon>Actinomycetes</taxon>
        <taxon>Micrococcales</taxon>
        <taxon>Micrococcaceae</taxon>
        <taxon>Rothia</taxon>
    </lineage>
</organism>
<comment type="caution">
    <text evidence="14">The sequence shown here is derived from an EMBL/GenBank/DDBJ whole genome shotgun (WGS) entry which is preliminary data.</text>
</comment>
<dbReference type="EMBL" id="WOGT01000001">
    <property type="protein sequence ID" value="MUN54305.1"/>
    <property type="molecule type" value="Genomic_DNA"/>
</dbReference>
<dbReference type="RefSeq" id="WP_129314358.1">
    <property type="nucleotide sequence ID" value="NZ_NOIQ01000001.1"/>
</dbReference>
<reference evidence="14 15" key="1">
    <citation type="submission" date="2019-12" db="EMBL/GenBank/DDBJ databases">
        <authorList>
            <person name="Li J."/>
            <person name="Shi Y."/>
            <person name="Xu G."/>
            <person name="Xiao D."/>
            <person name="Ran X."/>
        </authorList>
    </citation>
    <scope>NUCLEOTIDE SEQUENCE [LARGE SCALE GENOMIC DNA]</scope>
    <source>
        <strain evidence="14 15">JCM 15915</strain>
    </source>
</reference>
<dbReference type="InterPro" id="IPR036412">
    <property type="entry name" value="HAD-like_sf"/>
</dbReference>
<feature type="active site" description="Nucleophile" evidence="13">
    <location>
        <position position="114"/>
    </location>
</feature>
<proteinExistence type="inferred from homology"/>
<dbReference type="CDD" id="cd07500">
    <property type="entry name" value="HAD_PSP"/>
    <property type="match status" value="1"/>
</dbReference>
<evidence type="ECO:0000256" key="2">
    <source>
        <dbReference type="ARBA" id="ARBA00005135"/>
    </source>
</evidence>
<evidence type="ECO:0000256" key="13">
    <source>
        <dbReference type="PIRSR" id="PIRSR604469-1"/>
    </source>
</evidence>
<dbReference type="UniPathway" id="UPA00135">
    <property type="reaction ID" value="UER00198"/>
</dbReference>
<dbReference type="EC" id="3.1.3.3" evidence="4"/>
<keyword evidence="5" id="KW-0028">Amino-acid biosynthesis</keyword>
<comment type="catalytic activity">
    <reaction evidence="12">
        <text>O-phospho-D-serine + H2O = D-serine + phosphate</text>
        <dbReference type="Rhea" id="RHEA:24873"/>
        <dbReference type="ChEBI" id="CHEBI:15377"/>
        <dbReference type="ChEBI" id="CHEBI:35247"/>
        <dbReference type="ChEBI" id="CHEBI:43474"/>
        <dbReference type="ChEBI" id="CHEBI:58680"/>
        <dbReference type="EC" id="3.1.3.3"/>
    </reaction>
</comment>
<comment type="catalytic activity">
    <reaction evidence="11">
        <text>O-phospho-L-serine + H2O = L-serine + phosphate</text>
        <dbReference type="Rhea" id="RHEA:21208"/>
        <dbReference type="ChEBI" id="CHEBI:15377"/>
        <dbReference type="ChEBI" id="CHEBI:33384"/>
        <dbReference type="ChEBI" id="CHEBI:43474"/>
        <dbReference type="ChEBI" id="CHEBI:57524"/>
        <dbReference type="EC" id="3.1.3.3"/>
    </reaction>
</comment>
<evidence type="ECO:0000313" key="15">
    <source>
        <dbReference type="Proteomes" id="UP000462152"/>
    </source>
</evidence>
<dbReference type="PANTHER" id="PTHR43344:SF2">
    <property type="entry name" value="PHOSPHOSERINE PHOSPHATASE"/>
    <property type="match status" value="1"/>
</dbReference>
<dbReference type="Proteomes" id="UP000462152">
    <property type="component" value="Unassembled WGS sequence"/>
</dbReference>
<keyword evidence="8" id="KW-0460">Magnesium</keyword>
<comment type="pathway">
    <text evidence="2">Amino-acid biosynthesis; L-serine biosynthesis; L-serine from 3-phospho-D-glycerate: step 3/3.</text>
</comment>
<evidence type="ECO:0000256" key="4">
    <source>
        <dbReference type="ARBA" id="ARBA00012640"/>
    </source>
</evidence>
<evidence type="ECO:0000256" key="10">
    <source>
        <dbReference type="ARBA" id="ARBA00031693"/>
    </source>
</evidence>
<dbReference type="SFLD" id="SFLDG01136">
    <property type="entry name" value="C1.6:_Phosphoserine_Phosphatas"/>
    <property type="match status" value="1"/>
</dbReference>
<dbReference type="NCBIfam" id="TIGR00338">
    <property type="entry name" value="serB"/>
    <property type="match status" value="1"/>
</dbReference>
<keyword evidence="6" id="KW-0479">Metal-binding</keyword>
<dbReference type="SFLD" id="SFLDG01137">
    <property type="entry name" value="C1.6.1:_Phosphoserine_Phosphat"/>
    <property type="match status" value="1"/>
</dbReference>
<comment type="cofactor">
    <cofactor evidence="1">
        <name>Mg(2+)</name>
        <dbReference type="ChEBI" id="CHEBI:18420"/>
    </cofactor>
</comment>
<accession>A0A7K1LGI9</accession>
<dbReference type="AlphaFoldDB" id="A0A7K1LGI9"/>
<dbReference type="OrthoDB" id="9792539at2"/>
<evidence type="ECO:0000256" key="5">
    <source>
        <dbReference type="ARBA" id="ARBA00022605"/>
    </source>
</evidence>
<dbReference type="GO" id="GO:0000287">
    <property type="term" value="F:magnesium ion binding"/>
    <property type="evidence" value="ECO:0007669"/>
    <property type="project" value="TreeGrafter"/>
</dbReference>
<evidence type="ECO:0000256" key="12">
    <source>
        <dbReference type="ARBA" id="ARBA00048523"/>
    </source>
</evidence>